<dbReference type="Proteomes" id="UP000587415">
    <property type="component" value="Unassembled WGS sequence"/>
</dbReference>
<dbReference type="Gene3D" id="3.30.750.24">
    <property type="entry name" value="STAS domain"/>
    <property type="match status" value="1"/>
</dbReference>
<reference evidence="2 3" key="1">
    <citation type="submission" date="2020-03" db="EMBL/GenBank/DDBJ databases">
        <title>Genomic Encyclopedia of Type Strains, Phase IV (KMG-IV): sequencing the most valuable type-strain genomes for metagenomic binning, comparative biology and taxonomic classification.</title>
        <authorList>
            <person name="Goeker M."/>
        </authorList>
    </citation>
    <scope>NUCLEOTIDE SEQUENCE [LARGE SCALE GENOMIC DNA]</scope>
    <source>
        <strain evidence="2 3">DSM 4736</strain>
    </source>
</reference>
<dbReference type="InterPro" id="IPR036513">
    <property type="entry name" value="STAS_dom_sf"/>
</dbReference>
<gene>
    <name evidence="2" type="ORF">GGQ87_000079</name>
</gene>
<comment type="caution">
    <text evidence="2">The sequence shown here is derived from an EMBL/GenBank/DDBJ whole genome shotgun (WGS) entry which is preliminary data.</text>
</comment>
<dbReference type="EMBL" id="JAATJM010000001">
    <property type="protein sequence ID" value="NJC39821.1"/>
    <property type="molecule type" value="Genomic_DNA"/>
</dbReference>
<sequence length="92" mass="9759">MTAALVLPAVLDIQQAAPLRDDLLALRGQPVVIDGSAVERLGALCLQVLISAQQTWARDGLSLQIDQASEAFAAQWNAFGATDYALAQREPA</sequence>
<dbReference type="Pfam" id="PF13466">
    <property type="entry name" value="STAS_2"/>
    <property type="match status" value="1"/>
</dbReference>
<proteinExistence type="predicted"/>
<feature type="domain" description="MlaB-like STAS" evidence="1">
    <location>
        <begin position="5"/>
        <end position="80"/>
    </location>
</feature>
<evidence type="ECO:0000259" key="1">
    <source>
        <dbReference type="Pfam" id="PF13466"/>
    </source>
</evidence>
<protein>
    <submittedName>
        <fullName evidence="2">Chemotaxis protein CheX</fullName>
    </submittedName>
</protein>
<accession>A0A7X5YGZ7</accession>
<keyword evidence="3" id="KW-1185">Reference proteome</keyword>
<evidence type="ECO:0000313" key="3">
    <source>
        <dbReference type="Proteomes" id="UP000587415"/>
    </source>
</evidence>
<name>A0A7X5YGZ7_9CAUL</name>
<dbReference type="SUPFAM" id="SSF52091">
    <property type="entry name" value="SpoIIaa-like"/>
    <property type="match status" value="1"/>
</dbReference>
<dbReference type="InterPro" id="IPR058548">
    <property type="entry name" value="MlaB-like_STAS"/>
</dbReference>
<evidence type="ECO:0000313" key="2">
    <source>
        <dbReference type="EMBL" id="NJC39821.1"/>
    </source>
</evidence>
<dbReference type="RefSeq" id="WP_168044761.1">
    <property type="nucleotide sequence ID" value="NZ_JAATJM010000001.1"/>
</dbReference>
<organism evidence="2 3">
    <name type="scientific">Brevundimonas alba</name>
    <dbReference type="NCBI Taxonomy" id="74314"/>
    <lineage>
        <taxon>Bacteria</taxon>
        <taxon>Pseudomonadati</taxon>
        <taxon>Pseudomonadota</taxon>
        <taxon>Alphaproteobacteria</taxon>
        <taxon>Caulobacterales</taxon>
        <taxon>Caulobacteraceae</taxon>
        <taxon>Brevundimonas</taxon>
    </lineage>
</organism>
<dbReference type="AlphaFoldDB" id="A0A7X5YGZ7"/>